<proteinExistence type="predicted"/>
<sequence>MFSIITTSVRMLVGCQALSNTVIAEIFTVAGTSELPPGANRALAHVGETVISFLIASIGAKKNVSQDIVASLTAQAKDVTYQAFVARQSGIGALLEQVFPSGEFTIVQLSLALNSLVGAVWQATQNLEDVARAIMLLGIVDANRDGLDLMAGFEEQLCARSCLSIPLDIETREFDAAAEGNEIYDTSSFHHRVMEPTHDGGMSFQASCLSFGNPRGMSLPSTTIVEYDQLVDLGRFPEVAQLETLSVGFPAFACELSMGRGFTTLEDSSSPGVSARPPAKPQVTVASPKAKITNAQTGENGWKLSILHETKKCRRSGLLPPQDTFFRKEIELRLQALVNSSKPSINGLFTILVQVASASSIVSLQEALRSSRVIAEKSQSERYARDLSGSIRLQVIEDLQGTIRHSNILELHHTVCLYRSCGGSVQSPHTDIIVVNRDQLGSQPKKKGNPVKNKEAEITDSMMERIFPCPRDLEQNAHKRRKVSDLRRLGQRLQLLIDQFGYGIIGLLSHCSSCDGPGPKISMNMILAPSIEIFREFINILEASQGQNLRRMSDVVIPIIHHLVFEDKRQAVPFPIEDVDTDSILQEPKWSEKLFSIFS</sequence>
<dbReference type="OrthoDB" id="2592092at2759"/>
<name>A0A9W4HVE6_PENNA</name>
<dbReference type="Proteomes" id="UP001153461">
    <property type="component" value="Unassembled WGS sequence"/>
</dbReference>
<evidence type="ECO:0000313" key="2">
    <source>
        <dbReference type="Proteomes" id="UP001153461"/>
    </source>
</evidence>
<comment type="caution">
    <text evidence="1">The sequence shown here is derived from an EMBL/GenBank/DDBJ whole genome shotgun (WGS) entry which is preliminary data.</text>
</comment>
<evidence type="ECO:0000313" key="1">
    <source>
        <dbReference type="EMBL" id="CAG8168563.1"/>
    </source>
</evidence>
<organism evidence="1 2">
    <name type="scientific">Penicillium nalgiovense</name>
    <dbReference type="NCBI Taxonomy" id="60175"/>
    <lineage>
        <taxon>Eukaryota</taxon>
        <taxon>Fungi</taxon>
        <taxon>Dikarya</taxon>
        <taxon>Ascomycota</taxon>
        <taxon>Pezizomycotina</taxon>
        <taxon>Eurotiomycetes</taxon>
        <taxon>Eurotiomycetidae</taxon>
        <taxon>Eurotiales</taxon>
        <taxon>Aspergillaceae</taxon>
        <taxon>Penicillium</taxon>
    </lineage>
</organism>
<reference evidence="1" key="1">
    <citation type="submission" date="2021-07" db="EMBL/GenBank/DDBJ databases">
        <authorList>
            <person name="Branca A.L. A."/>
        </authorList>
    </citation>
    <scope>NUCLEOTIDE SEQUENCE</scope>
</reference>
<dbReference type="AlphaFoldDB" id="A0A9W4HVE6"/>
<gene>
    <name evidence="1" type="ORF">PNAL_LOCUS6578</name>
</gene>
<dbReference type="EMBL" id="CAJVNV010000342">
    <property type="protein sequence ID" value="CAG8168563.1"/>
    <property type="molecule type" value="Genomic_DNA"/>
</dbReference>
<accession>A0A9W4HVE6</accession>
<protein>
    <submittedName>
        <fullName evidence="1">Uncharacterized protein</fullName>
    </submittedName>
</protein>